<organism evidence="1">
    <name type="scientific">marine metagenome</name>
    <dbReference type="NCBI Taxonomy" id="408172"/>
    <lineage>
        <taxon>unclassified sequences</taxon>
        <taxon>metagenomes</taxon>
        <taxon>ecological metagenomes</taxon>
    </lineage>
</organism>
<reference evidence="1" key="1">
    <citation type="submission" date="2018-05" db="EMBL/GenBank/DDBJ databases">
        <authorList>
            <person name="Lanie J.A."/>
            <person name="Ng W.-L."/>
            <person name="Kazmierczak K.M."/>
            <person name="Andrzejewski T.M."/>
            <person name="Davidsen T.M."/>
            <person name="Wayne K.J."/>
            <person name="Tettelin H."/>
            <person name="Glass J.I."/>
            <person name="Rusch D."/>
            <person name="Podicherti R."/>
            <person name="Tsui H.-C.T."/>
            <person name="Winkler M.E."/>
        </authorList>
    </citation>
    <scope>NUCLEOTIDE SEQUENCE</scope>
</reference>
<gene>
    <name evidence="1" type="ORF">METZ01_LOCUS155248</name>
</gene>
<sequence length="43" mass="5063">MYNSEHPKLLRNTTPIRDPEVISFVKKTDTNNFLFNALQNLEL</sequence>
<evidence type="ECO:0000313" key="1">
    <source>
        <dbReference type="EMBL" id="SVB02394.1"/>
    </source>
</evidence>
<accession>A0A382ALY5</accession>
<dbReference type="EMBL" id="UINC01025911">
    <property type="protein sequence ID" value="SVB02394.1"/>
    <property type="molecule type" value="Genomic_DNA"/>
</dbReference>
<protein>
    <submittedName>
        <fullName evidence="1">Uncharacterized protein</fullName>
    </submittedName>
</protein>
<dbReference type="AlphaFoldDB" id="A0A382ALY5"/>
<proteinExistence type="predicted"/>
<feature type="non-terminal residue" evidence="1">
    <location>
        <position position="43"/>
    </location>
</feature>
<name>A0A382ALY5_9ZZZZ</name>